<sequence>MKRQYTSKRNLCPICGNYHGCAIKEDGLIECLRSFSQQDAPAGYRFLALLRNDMGGLFALDDGSNSQTLIEGHWRRQPGINVKVKERLSVEQRVDAEQLVVERHCMNRLLLETTVTNLSTRHSLHLQERRQLTVNEINWLCMVGWVRTWQPGIYAPNGVTAALPGISKEGKLLGMPGIAIAALDPDFHITGFQIATLRTDPKYIWLSSANQGGSGPQLPNGELPLFCWKHPDTKKVKVVILCEGALKSLLTALFLWRQGQTDIAVIGTASAARYGKKTLKDYLKRLRPKEIRLMPDAGAIANSHIALSNQETLQRCRQWGYRLTVGDWGQLDNKQHLDIDELLAAGRQNEIKLITSAAYFCQCHTYSQINQLLKLGSFHLLKDKLIELRPLPDSTQSLDLIRQYATGIERCRKGGYRIIVAWNGETITPEDFFALCPESIQQQLAQSEREWALLYNLKLWLRRMVERYRPKKGFGKPIQEVAQTTTTTNKAKNQTVVDENEQSTVNNKQSNVIKYKPGKLHRLRKLDSRKILFKKGQRLQVLLEAIAAGWKHILDKSPTGTFKSYDAGKAIPEVFGVRQLWYFTSQVRNITTESVEQNYLAMEVRNDGMVFQSTPGGKKYLRWPKKGETPDTSGNCHRTKVFAALRDKNIPSIEGVENPVCATCHLLEACRFKEGKGFGYRNLRAKTMICDRIGAHPDSAPDPVDYDWTSCGNFWDEVMHTVQPIHPVTVELPDIDRVMAELMIYCPQVNVQLQPMWMVLRQCLTGEIQQPHYGWNDSTLREMLGTPPDNLDEIIALATEFLHPDLESLLNTTSNYGVNLSNLPSGMRKRFGNKNSEVQEIIRQHVILNWFVPFLEVWRKQIQGALRIVDGQLIVTIRKSRHAEIAKASGWNIYLDATTTAEYLSWWMDINPEEVLTIEQSVPVHKNLQIIQVTGLGQVSKNRTLYCQTRVDALREELLVRHPDIKFIDFVKCCQSSDGGWFRDSRGSNEFKGVSTLATFGIPYQNIGSLSMLFLTLNKNIFTLGKDLPLTDSQEFQDFVRDRTQAEIIQAIGRLRADNRPQEQLCFYFCADYDLSFLEMKVENINAGDITIEAASKDEKSWWKIQNAVKELWEQGRNITQASVESISGITQGYISKVVSKFSGNWKDWLKIFLSLLNTFNSKRNNSDDSSDQFRDEAHSIGCNVMPLWADYDNADLLSEVFSWYRDLDNKYWQWILETTPVQVQGKIIVGLLSMLPKPWHQELMELCYG</sequence>
<accession>A0ABR8GM21</accession>
<dbReference type="EMBL" id="JACJTA010000006">
    <property type="protein sequence ID" value="MBD2603808.1"/>
    <property type="molecule type" value="Genomic_DNA"/>
</dbReference>
<name>A0ABR8GM21_9CYAN</name>
<evidence type="ECO:0000313" key="1">
    <source>
        <dbReference type="EMBL" id="MBD2603808.1"/>
    </source>
</evidence>
<gene>
    <name evidence="1" type="ORF">H6G81_04490</name>
</gene>
<reference evidence="1 2" key="1">
    <citation type="journal article" date="2020" name="ISME J.">
        <title>Comparative genomics reveals insights into cyanobacterial evolution and habitat adaptation.</title>
        <authorList>
            <person name="Chen M.Y."/>
            <person name="Teng W.K."/>
            <person name="Zhao L."/>
            <person name="Hu C.X."/>
            <person name="Zhou Y.K."/>
            <person name="Han B.P."/>
            <person name="Song L.R."/>
            <person name="Shu W.S."/>
        </authorList>
    </citation>
    <scope>NUCLEOTIDE SEQUENCE [LARGE SCALE GENOMIC DNA]</scope>
    <source>
        <strain evidence="1 2">FACHB-248</strain>
    </source>
</reference>
<dbReference type="RefSeq" id="WP_029630430.1">
    <property type="nucleotide sequence ID" value="NZ_JACJTA010000006.1"/>
</dbReference>
<proteinExistence type="predicted"/>
<keyword evidence="2" id="KW-1185">Reference proteome</keyword>
<protein>
    <submittedName>
        <fullName evidence="1">Uncharacterized protein</fullName>
    </submittedName>
</protein>
<evidence type="ECO:0000313" key="2">
    <source>
        <dbReference type="Proteomes" id="UP000660380"/>
    </source>
</evidence>
<dbReference type="Proteomes" id="UP000660380">
    <property type="component" value="Unassembled WGS sequence"/>
</dbReference>
<comment type="caution">
    <text evidence="1">The sequence shown here is derived from an EMBL/GenBank/DDBJ whole genome shotgun (WGS) entry which is preliminary data.</text>
</comment>
<organism evidence="1 2">
    <name type="scientific">Scytonema hofmannii FACHB-248</name>
    <dbReference type="NCBI Taxonomy" id="1842502"/>
    <lineage>
        <taxon>Bacteria</taxon>
        <taxon>Bacillati</taxon>
        <taxon>Cyanobacteriota</taxon>
        <taxon>Cyanophyceae</taxon>
        <taxon>Nostocales</taxon>
        <taxon>Scytonemataceae</taxon>
        <taxon>Scytonema</taxon>
    </lineage>
</organism>